<dbReference type="InterPro" id="IPR015500">
    <property type="entry name" value="Peptidase_S8_subtilisin-rel"/>
</dbReference>
<feature type="active site" description="Charge relay system" evidence="7">
    <location>
        <position position="360"/>
    </location>
</feature>
<comment type="caution">
    <text evidence="12">The sequence shown here is derived from an EMBL/GenBank/DDBJ whole genome shotgun (WGS) entry which is preliminary data.</text>
</comment>
<dbReference type="PANTHER" id="PTHR43806">
    <property type="entry name" value="PEPTIDASE S8"/>
    <property type="match status" value="1"/>
</dbReference>
<feature type="region of interest" description="Disordered" evidence="9">
    <location>
        <begin position="510"/>
        <end position="531"/>
    </location>
</feature>
<dbReference type="InterPro" id="IPR013783">
    <property type="entry name" value="Ig-like_fold"/>
</dbReference>
<dbReference type="SUPFAM" id="SSF49299">
    <property type="entry name" value="PKD domain"/>
    <property type="match status" value="2"/>
</dbReference>
<evidence type="ECO:0000256" key="8">
    <source>
        <dbReference type="RuleBase" id="RU003355"/>
    </source>
</evidence>
<dbReference type="PROSITE" id="PS00137">
    <property type="entry name" value="SUBTILASE_HIS"/>
    <property type="match status" value="1"/>
</dbReference>
<dbReference type="Pfam" id="PF22352">
    <property type="entry name" value="K319L-like_PKD"/>
    <property type="match status" value="1"/>
</dbReference>
<comment type="similarity">
    <text evidence="2 7 8">Belongs to the peptidase S8 family.</text>
</comment>
<dbReference type="Gene3D" id="2.60.40.10">
    <property type="entry name" value="Immunoglobulins"/>
    <property type="match status" value="3"/>
</dbReference>
<dbReference type="GO" id="GO:0004252">
    <property type="term" value="F:serine-type endopeptidase activity"/>
    <property type="evidence" value="ECO:0007669"/>
    <property type="project" value="UniProtKB-UniRule"/>
</dbReference>
<name>A0A1F6ENE5_9BACT</name>
<dbReference type="Pfam" id="PF17957">
    <property type="entry name" value="Big_7"/>
    <property type="match status" value="1"/>
</dbReference>
<dbReference type="PROSITE" id="PS50093">
    <property type="entry name" value="PKD"/>
    <property type="match status" value="1"/>
</dbReference>
<dbReference type="PROSITE" id="PS51892">
    <property type="entry name" value="SUBTILASE"/>
    <property type="match status" value="1"/>
</dbReference>
<dbReference type="InterPro" id="IPR034084">
    <property type="entry name" value="Thermitase-like_dom"/>
</dbReference>
<dbReference type="PROSITE" id="PS00136">
    <property type="entry name" value="SUBTILASE_ASP"/>
    <property type="match status" value="1"/>
</dbReference>
<accession>A0A1F6ENE5</accession>
<evidence type="ECO:0000256" key="2">
    <source>
        <dbReference type="ARBA" id="ARBA00011073"/>
    </source>
</evidence>
<dbReference type="AlphaFoldDB" id="A0A1F6ENE5"/>
<sequence>MKKIYKSSAVVISLFLVFSLLPVAGHNAVLADYEGEDSELLESVVGKHGEEYAVGELIVKYKGDHKPFRVAKIPTGKSVREAKWEFESRDDVEYAEPNYIAHAFMVPNDPFYSYQWNFSKIGMESAWNVSNGSGVTVAIVDTGVAYENYSQSRKTKYYLAPDLTNTAFVSGYDFVNDDTHPNDDNGHGTHVAGTVAGSTNNELGVAGIAYGASIMPVKVLDRNGSGTYADVADGIRFAVDHGAKVINLSLGGSSPAAYLEEAVAYAHDNGVTVIAATGNDGSVNTSYPAAYDNHVIAVGATRYDDTLAYYSNYGPSIDLVAPGGDLNVDQNNDGYGDGVLQQTFQGRTDSFTYWFFQGTSMAAPHVAGVAALVVANGNAATPDEVRAALQESATDLGATGRDNTYGYGLVDATAALGWAAGPIDNPPIVSITSPSNGAVVSGLVSITAEATDDSGVAQVDFYIDGALLGSDISSPYEWSWDSTSVSDSSYSIGATAVDTASQTASNNTSITVNNVNDPPVANAGPDQTVSDVDGTGMETVTLDGSASYDPDGAIVSYQWTEEAMVVGTTAIINSDFSVGSHTLILTVSDNEGTIASDEVIITVSANQPPIANAGPDQSAYVDDIVSFSGSGSNDPDGSIVSYQWAFGDGATASGITVSHAYAALGIYTVTLTVTDNGGAVGTDAAQVIISEPQDSPTAYGDIVLSVSGYRSWRATALVTLRETNASGSMIQNAMVEGYWSGTYAKKVSGTTNNEGQIKFETYRIKSSGAINFTITGVIKEDGTEYILAGETTDSIIGGSNNDFRKRSSRD</sequence>
<dbReference type="EMBL" id="MFLU01000007">
    <property type="protein sequence ID" value="OGG75167.1"/>
    <property type="molecule type" value="Genomic_DNA"/>
</dbReference>
<proteinExistence type="inferred from homology"/>
<feature type="active site" description="Charge relay system" evidence="7">
    <location>
        <position position="141"/>
    </location>
</feature>
<dbReference type="InterPro" id="IPR023828">
    <property type="entry name" value="Peptidase_S8_Ser-AS"/>
</dbReference>
<feature type="active site" description="Charge relay system" evidence="7">
    <location>
        <position position="187"/>
    </location>
</feature>
<dbReference type="Pfam" id="PF18911">
    <property type="entry name" value="PKD_4"/>
    <property type="match status" value="1"/>
</dbReference>
<dbReference type="InterPro" id="IPR023827">
    <property type="entry name" value="Peptidase_S8_Asp-AS"/>
</dbReference>
<dbReference type="Proteomes" id="UP000178587">
    <property type="component" value="Unassembled WGS sequence"/>
</dbReference>
<evidence type="ECO:0000256" key="1">
    <source>
        <dbReference type="ARBA" id="ARBA00004613"/>
    </source>
</evidence>
<dbReference type="InterPro" id="IPR036852">
    <property type="entry name" value="Peptidase_S8/S53_dom_sf"/>
</dbReference>
<evidence type="ECO:0000256" key="4">
    <source>
        <dbReference type="ARBA" id="ARBA00022670"/>
    </source>
</evidence>
<evidence type="ECO:0000256" key="10">
    <source>
        <dbReference type="SAM" id="SignalP"/>
    </source>
</evidence>
<evidence type="ECO:0000259" key="11">
    <source>
        <dbReference type="PROSITE" id="PS50093"/>
    </source>
</evidence>
<gene>
    <name evidence="12" type="ORF">A3A34_02330</name>
</gene>
<comment type="subcellular location">
    <subcellularLocation>
        <location evidence="1">Secreted</location>
    </subcellularLocation>
</comment>
<reference evidence="12 13" key="1">
    <citation type="journal article" date="2016" name="Nat. Commun.">
        <title>Thousands of microbial genomes shed light on interconnected biogeochemical processes in an aquifer system.</title>
        <authorList>
            <person name="Anantharaman K."/>
            <person name="Brown C.T."/>
            <person name="Hug L.A."/>
            <person name="Sharon I."/>
            <person name="Castelle C.J."/>
            <person name="Probst A.J."/>
            <person name="Thomas B.C."/>
            <person name="Singh A."/>
            <person name="Wilkins M.J."/>
            <person name="Karaoz U."/>
            <person name="Brodie E.L."/>
            <person name="Williams K.H."/>
            <person name="Hubbard S.S."/>
            <person name="Banfield J.F."/>
        </authorList>
    </citation>
    <scope>NUCLEOTIDE SEQUENCE [LARGE SCALE GENOMIC DNA]</scope>
</reference>
<dbReference type="InterPro" id="IPR000209">
    <property type="entry name" value="Peptidase_S8/S53_dom"/>
</dbReference>
<evidence type="ECO:0000313" key="13">
    <source>
        <dbReference type="Proteomes" id="UP000178587"/>
    </source>
</evidence>
<dbReference type="SMART" id="SM00089">
    <property type="entry name" value="PKD"/>
    <property type="match status" value="2"/>
</dbReference>
<feature type="chain" id="PRO_5009524195" description="PKD domain-containing protein" evidence="10">
    <location>
        <begin position="25"/>
        <end position="810"/>
    </location>
</feature>
<feature type="domain" description="PKD" evidence="11">
    <location>
        <begin position="608"/>
        <end position="692"/>
    </location>
</feature>
<dbReference type="InterPro" id="IPR022409">
    <property type="entry name" value="PKD/Chitinase_dom"/>
</dbReference>
<dbReference type="SUPFAM" id="SSF52743">
    <property type="entry name" value="Subtilisin-like"/>
    <property type="match status" value="1"/>
</dbReference>
<dbReference type="PROSITE" id="PS00138">
    <property type="entry name" value="SUBTILASE_SER"/>
    <property type="match status" value="1"/>
</dbReference>
<evidence type="ECO:0000256" key="5">
    <source>
        <dbReference type="ARBA" id="ARBA00022801"/>
    </source>
</evidence>
<dbReference type="InterPro" id="IPR050131">
    <property type="entry name" value="Peptidase_S8_subtilisin-like"/>
</dbReference>
<dbReference type="InterPro" id="IPR022398">
    <property type="entry name" value="Peptidase_S8_His-AS"/>
</dbReference>
<keyword evidence="6 7" id="KW-0720">Serine protease</keyword>
<dbReference type="PRINTS" id="PR00723">
    <property type="entry name" value="SUBTILISIN"/>
</dbReference>
<keyword evidence="3" id="KW-0964">Secreted</keyword>
<dbReference type="GO" id="GO:0006508">
    <property type="term" value="P:proteolysis"/>
    <property type="evidence" value="ECO:0007669"/>
    <property type="project" value="UniProtKB-KW"/>
</dbReference>
<dbReference type="PANTHER" id="PTHR43806:SF11">
    <property type="entry name" value="CEREVISIN-RELATED"/>
    <property type="match status" value="1"/>
</dbReference>
<evidence type="ECO:0000256" key="9">
    <source>
        <dbReference type="SAM" id="MobiDB-lite"/>
    </source>
</evidence>
<dbReference type="CDD" id="cd07484">
    <property type="entry name" value="Peptidases_S8_Thermitase_like"/>
    <property type="match status" value="1"/>
</dbReference>
<keyword evidence="5 7" id="KW-0378">Hydrolase</keyword>
<feature type="signal peptide" evidence="10">
    <location>
        <begin position="1"/>
        <end position="24"/>
    </location>
</feature>
<evidence type="ECO:0000256" key="6">
    <source>
        <dbReference type="ARBA" id="ARBA00022825"/>
    </source>
</evidence>
<keyword evidence="10" id="KW-0732">Signal</keyword>
<dbReference type="Pfam" id="PF00082">
    <property type="entry name" value="Peptidase_S8"/>
    <property type="match status" value="1"/>
</dbReference>
<dbReference type="CDD" id="cd00146">
    <property type="entry name" value="PKD"/>
    <property type="match status" value="2"/>
</dbReference>
<protein>
    <recommendedName>
        <fullName evidence="11">PKD domain-containing protein</fullName>
    </recommendedName>
</protein>
<keyword evidence="4 7" id="KW-0645">Protease</keyword>
<dbReference type="InterPro" id="IPR000601">
    <property type="entry name" value="PKD_dom"/>
</dbReference>
<dbReference type="InterPro" id="IPR035986">
    <property type="entry name" value="PKD_dom_sf"/>
</dbReference>
<feature type="compositionally biased region" description="Low complexity" evidence="9">
    <location>
        <begin position="510"/>
        <end position="523"/>
    </location>
</feature>
<evidence type="ECO:0000313" key="12">
    <source>
        <dbReference type="EMBL" id="OGG75167.1"/>
    </source>
</evidence>
<evidence type="ECO:0000256" key="3">
    <source>
        <dbReference type="ARBA" id="ARBA00022525"/>
    </source>
</evidence>
<dbReference type="STRING" id="1798507.A3A34_02330"/>
<evidence type="ECO:0000256" key="7">
    <source>
        <dbReference type="PROSITE-ProRule" id="PRU01240"/>
    </source>
</evidence>
<dbReference type="GO" id="GO:0005576">
    <property type="term" value="C:extracellular region"/>
    <property type="evidence" value="ECO:0007669"/>
    <property type="project" value="UniProtKB-SubCell"/>
</dbReference>
<organism evidence="12 13">
    <name type="scientific">Candidatus Kaiserbacteria bacterium RIFCSPLOWO2_01_FULL_50_24</name>
    <dbReference type="NCBI Taxonomy" id="1798507"/>
    <lineage>
        <taxon>Bacteria</taxon>
        <taxon>Candidatus Kaiseribacteriota</taxon>
    </lineage>
</organism>
<dbReference type="Gene3D" id="3.40.50.200">
    <property type="entry name" value="Peptidase S8/S53 domain"/>
    <property type="match status" value="1"/>
</dbReference>